<dbReference type="Gene3D" id="1.10.101.10">
    <property type="entry name" value="PGBD-like superfamily/PGBD"/>
    <property type="match status" value="1"/>
</dbReference>
<comment type="caution">
    <text evidence="2">The sequence shown here is derived from an EMBL/GenBank/DDBJ whole genome shotgun (WGS) entry which is preliminary data.</text>
</comment>
<evidence type="ECO:0000313" key="3">
    <source>
        <dbReference type="Proteomes" id="UP000189670"/>
    </source>
</evidence>
<dbReference type="SUPFAM" id="SSF47090">
    <property type="entry name" value="PGBD-like"/>
    <property type="match status" value="1"/>
</dbReference>
<dbReference type="Pfam" id="PF01471">
    <property type="entry name" value="PG_binding_1"/>
    <property type="match status" value="1"/>
</dbReference>
<dbReference type="Gene3D" id="1.10.530.10">
    <property type="match status" value="1"/>
</dbReference>
<dbReference type="SUPFAM" id="SSF53955">
    <property type="entry name" value="Lysozyme-like"/>
    <property type="match status" value="1"/>
</dbReference>
<dbReference type="InterPro" id="IPR023346">
    <property type="entry name" value="Lysozyme-like_dom_sf"/>
</dbReference>
<dbReference type="EMBL" id="ATBP01000198">
    <property type="protein sequence ID" value="ETR71978.1"/>
    <property type="molecule type" value="Genomic_DNA"/>
</dbReference>
<dbReference type="AlphaFoldDB" id="A0A1V1PB04"/>
<name>A0A1V1PB04_9BACT</name>
<organism evidence="2 3">
    <name type="scientific">Candidatus Magnetoglobus multicellularis str. Araruama</name>
    <dbReference type="NCBI Taxonomy" id="890399"/>
    <lineage>
        <taxon>Bacteria</taxon>
        <taxon>Pseudomonadati</taxon>
        <taxon>Thermodesulfobacteriota</taxon>
        <taxon>Desulfobacteria</taxon>
        <taxon>Desulfobacterales</taxon>
        <taxon>Desulfobacteraceae</taxon>
        <taxon>Candidatus Magnetoglobus</taxon>
    </lineage>
</organism>
<protein>
    <recommendedName>
        <fullName evidence="1">Peptidoglycan binding-like domain-containing protein</fullName>
    </recommendedName>
</protein>
<gene>
    <name evidence="2" type="ORF">OMM_02071</name>
</gene>
<dbReference type="InterPro" id="IPR002477">
    <property type="entry name" value="Peptidoglycan-bd-like"/>
</dbReference>
<evidence type="ECO:0000259" key="1">
    <source>
        <dbReference type="Pfam" id="PF01471"/>
    </source>
</evidence>
<accession>A0A1V1PB04</accession>
<evidence type="ECO:0000313" key="2">
    <source>
        <dbReference type="EMBL" id="ETR71978.1"/>
    </source>
</evidence>
<dbReference type="InterPro" id="IPR036366">
    <property type="entry name" value="PGBDSf"/>
</dbReference>
<feature type="domain" description="Peptidoglycan binding-like" evidence="1">
    <location>
        <begin position="9"/>
        <end position="62"/>
    </location>
</feature>
<dbReference type="Proteomes" id="UP000189670">
    <property type="component" value="Unassembled WGS sequence"/>
</dbReference>
<sequence>MNFLSTGFQGDNVIELQQKLNNLHFPCGREDGIFGPATEAAVIAFQKSYNIVHDGVVGPETMISLDMAPDTDIGAAKDNHPVYNALKDIRPEQVSTLFPHAPVRSTVAHFPILKDALMQLQLTDLKSVMVALSAIASVSTSFSVHEETISRFNTSPGGLPFDLYDYRRDLGNEGHPDGERFKSRGFCIFRGRSQYQQLGRMIGIGDELIEQPEQAAKVSMASKILAHLIYDQEKNIKCALLENNLQAAYLYITKKILMGLIVFGMPIEKGC</sequence>
<dbReference type="InterPro" id="IPR036365">
    <property type="entry name" value="PGBD-like_sf"/>
</dbReference>
<reference evidence="3" key="1">
    <citation type="submission" date="2012-11" db="EMBL/GenBank/DDBJ databases">
        <authorList>
            <person name="Lucero-Rivera Y.E."/>
            <person name="Tovar-Ramirez D."/>
        </authorList>
    </citation>
    <scope>NUCLEOTIDE SEQUENCE [LARGE SCALE GENOMIC DNA]</scope>
    <source>
        <strain evidence="3">Araruama</strain>
    </source>
</reference>
<proteinExistence type="predicted"/>